<dbReference type="Proteomes" id="UP000075902">
    <property type="component" value="Unassembled WGS sequence"/>
</dbReference>
<proteinExistence type="predicted"/>
<reference evidence="2" key="2">
    <citation type="submission" date="2020-05" db="UniProtKB">
        <authorList>
            <consortium name="EnsemblMetazoa"/>
        </authorList>
    </citation>
    <scope>IDENTIFICATION</scope>
    <source>
        <strain evidence="2">CM1001059</strain>
    </source>
</reference>
<accession>A0A182UGP3</accession>
<name>A0A182UGP3_9DIPT</name>
<feature type="region of interest" description="Disordered" evidence="1">
    <location>
        <begin position="1"/>
        <end position="78"/>
    </location>
</feature>
<dbReference type="EnsemblMetazoa" id="AMEC020073-RA">
    <property type="protein sequence ID" value="AMEC020073-PA"/>
    <property type="gene ID" value="AMEC020073"/>
</dbReference>
<dbReference type="STRING" id="34690.A0A182UGP3"/>
<feature type="region of interest" description="Disordered" evidence="1">
    <location>
        <begin position="340"/>
        <end position="408"/>
    </location>
</feature>
<evidence type="ECO:0000256" key="1">
    <source>
        <dbReference type="SAM" id="MobiDB-lite"/>
    </source>
</evidence>
<protein>
    <submittedName>
        <fullName evidence="2">Uncharacterized protein</fullName>
    </submittedName>
</protein>
<feature type="compositionally biased region" description="Polar residues" evidence="1">
    <location>
        <begin position="19"/>
        <end position="32"/>
    </location>
</feature>
<sequence length="436" mass="48060">MSMLRAQQYSTKGEHHSSPTHATNKHTTNNPDHTVETHHHQQHHHQQQHRHHASAEKRAEPWPRGGAATGEHRKSPVMVSVTAPSITAATTQPSQPKRKHNHGLYDQVKERSAKKQAAALLAHTHQSDRAFQPATEPSHVADHPFTPPDLRESVSQLESTISKTIANNEQLKKDEETLLARKAKHKRIDIERIVETELLLPEIERLQDEVFRDDYVIEDVVRGPKFYDFSTQPQLDRFVSLEPEPEKRQPATSPTTTLPASVNRSPTTVKPQYVTVEKVTTPPMPPTSKQVPATTPNSKPRTSPTQAVSTLTVPRRHTDESLFTTKLPHPAITPVVSSIDADEDAPSRSDTTTTIGTINPTAQSRLVPPTKLDPTTTTTTTTTTTLSSTPARSAAKTTTMTTTTATATSTRAKTIPTELIELQTSPATMLVTTTTT</sequence>
<evidence type="ECO:0000313" key="3">
    <source>
        <dbReference type="Proteomes" id="UP000075902"/>
    </source>
</evidence>
<feature type="compositionally biased region" description="Low complexity" evidence="1">
    <location>
        <begin position="375"/>
        <end position="408"/>
    </location>
</feature>
<organism evidence="2 3">
    <name type="scientific">Anopheles melas</name>
    <dbReference type="NCBI Taxonomy" id="34690"/>
    <lineage>
        <taxon>Eukaryota</taxon>
        <taxon>Metazoa</taxon>
        <taxon>Ecdysozoa</taxon>
        <taxon>Arthropoda</taxon>
        <taxon>Hexapoda</taxon>
        <taxon>Insecta</taxon>
        <taxon>Pterygota</taxon>
        <taxon>Neoptera</taxon>
        <taxon>Endopterygota</taxon>
        <taxon>Diptera</taxon>
        <taxon>Nematocera</taxon>
        <taxon>Culicoidea</taxon>
        <taxon>Culicidae</taxon>
        <taxon>Anophelinae</taxon>
        <taxon>Anopheles</taxon>
    </lineage>
</organism>
<feature type="compositionally biased region" description="Low complexity" evidence="1">
    <location>
        <begin position="250"/>
        <end position="261"/>
    </location>
</feature>
<keyword evidence="3" id="KW-1185">Reference proteome</keyword>
<feature type="compositionally biased region" description="Polar residues" evidence="1">
    <location>
        <begin position="1"/>
        <end position="11"/>
    </location>
</feature>
<dbReference type="VEuPathDB" id="VectorBase:AMEC020073"/>
<feature type="region of interest" description="Disordered" evidence="1">
    <location>
        <begin position="242"/>
        <end position="311"/>
    </location>
</feature>
<dbReference type="AlphaFoldDB" id="A0A182UGP3"/>
<evidence type="ECO:0000313" key="2">
    <source>
        <dbReference type="EnsemblMetazoa" id="AMEC020073-PA"/>
    </source>
</evidence>
<feature type="compositionally biased region" description="Polar residues" evidence="1">
    <location>
        <begin position="287"/>
        <end position="311"/>
    </location>
</feature>
<feature type="compositionally biased region" description="Basic residues" evidence="1">
    <location>
        <begin position="40"/>
        <end position="52"/>
    </location>
</feature>
<feature type="compositionally biased region" description="Low complexity" evidence="1">
    <location>
        <begin position="351"/>
        <end position="361"/>
    </location>
</feature>
<reference evidence="3" key="1">
    <citation type="submission" date="2014-01" db="EMBL/GenBank/DDBJ databases">
        <title>The Genome Sequence of Anopheles melas CM1001059_A (V2).</title>
        <authorList>
            <consortium name="The Broad Institute Genomics Platform"/>
            <person name="Neafsey D.E."/>
            <person name="Besansky N."/>
            <person name="Howell P."/>
            <person name="Walton C."/>
            <person name="Young S.K."/>
            <person name="Zeng Q."/>
            <person name="Gargeya S."/>
            <person name="Fitzgerald M."/>
            <person name="Haas B."/>
            <person name="Abouelleil A."/>
            <person name="Allen A.W."/>
            <person name="Alvarado L."/>
            <person name="Arachchi H.M."/>
            <person name="Berlin A.M."/>
            <person name="Chapman S.B."/>
            <person name="Gainer-Dewar J."/>
            <person name="Goldberg J."/>
            <person name="Griggs A."/>
            <person name="Gujja S."/>
            <person name="Hansen M."/>
            <person name="Howarth C."/>
            <person name="Imamovic A."/>
            <person name="Ireland A."/>
            <person name="Larimer J."/>
            <person name="McCowan C."/>
            <person name="Murphy C."/>
            <person name="Pearson M."/>
            <person name="Poon T.W."/>
            <person name="Priest M."/>
            <person name="Roberts A."/>
            <person name="Saif S."/>
            <person name="Shea T."/>
            <person name="Sisk P."/>
            <person name="Sykes S."/>
            <person name="Wortman J."/>
            <person name="Nusbaum C."/>
            <person name="Birren B."/>
        </authorList>
    </citation>
    <scope>NUCLEOTIDE SEQUENCE [LARGE SCALE GENOMIC DNA]</scope>
    <source>
        <strain evidence="3">CM1001059</strain>
    </source>
</reference>